<evidence type="ECO:0000313" key="2">
    <source>
        <dbReference type="EMBL" id="KAJ4470914.1"/>
    </source>
</evidence>
<gene>
    <name evidence="2" type="ORF">J3R30DRAFT_3531813</name>
</gene>
<organism evidence="2 3">
    <name type="scientific">Lentinula aciculospora</name>
    <dbReference type="NCBI Taxonomy" id="153920"/>
    <lineage>
        <taxon>Eukaryota</taxon>
        <taxon>Fungi</taxon>
        <taxon>Dikarya</taxon>
        <taxon>Basidiomycota</taxon>
        <taxon>Agaricomycotina</taxon>
        <taxon>Agaricomycetes</taxon>
        <taxon>Agaricomycetidae</taxon>
        <taxon>Agaricales</taxon>
        <taxon>Marasmiineae</taxon>
        <taxon>Omphalotaceae</taxon>
        <taxon>Lentinula</taxon>
    </lineage>
</organism>
<dbReference type="EMBL" id="JAOTPV010000024">
    <property type="protein sequence ID" value="KAJ4470914.1"/>
    <property type="molecule type" value="Genomic_DNA"/>
</dbReference>
<keyword evidence="1" id="KW-0472">Membrane</keyword>
<dbReference type="Proteomes" id="UP001150266">
    <property type="component" value="Unassembled WGS sequence"/>
</dbReference>
<keyword evidence="3" id="KW-1185">Reference proteome</keyword>
<keyword evidence="1" id="KW-0812">Transmembrane</keyword>
<accession>A0A9W9A075</accession>
<reference evidence="2" key="1">
    <citation type="submission" date="2022-08" db="EMBL/GenBank/DDBJ databases">
        <title>A Global Phylogenomic Analysis of the Shiitake Genus Lentinula.</title>
        <authorList>
            <consortium name="DOE Joint Genome Institute"/>
            <person name="Sierra-Patev S."/>
            <person name="Min B."/>
            <person name="Naranjo-Ortiz M."/>
            <person name="Looney B."/>
            <person name="Konkel Z."/>
            <person name="Slot J.C."/>
            <person name="Sakamoto Y."/>
            <person name="Steenwyk J.L."/>
            <person name="Rokas A."/>
            <person name="Carro J."/>
            <person name="Camarero S."/>
            <person name="Ferreira P."/>
            <person name="Molpeceres G."/>
            <person name="Ruiz-Duenas F.J."/>
            <person name="Serrano A."/>
            <person name="Henrissat B."/>
            <person name="Drula E."/>
            <person name="Hughes K.W."/>
            <person name="Mata J.L."/>
            <person name="Ishikawa N.K."/>
            <person name="Vargas-Isla R."/>
            <person name="Ushijima S."/>
            <person name="Smith C.A."/>
            <person name="Ahrendt S."/>
            <person name="Andreopoulos W."/>
            <person name="He G."/>
            <person name="Labutti K."/>
            <person name="Lipzen A."/>
            <person name="Ng V."/>
            <person name="Riley R."/>
            <person name="Sandor L."/>
            <person name="Barry K."/>
            <person name="Martinez A.T."/>
            <person name="Xiao Y."/>
            <person name="Gibbons J.G."/>
            <person name="Terashima K."/>
            <person name="Grigoriev I.V."/>
            <person name="Hibbett D.S."/>
        </authorList>
    </citation>
    <scope>NUCLEOTIDE SEQUENCE</scope>
    <source>
        <strain evidence="2">JLM2183</strain>
    </source>
</reference>
<comment type="caution">
    <text evidence="2">The sequence shown here is derived from an EMBL/GenBank/DDBJ whole genome shotgun (WGS) entry which is preliminary data.</text>
</comment>
<name>A0A9W9A075_9AGAR</name>
<evidence type="ECO:0000256" key="1">
    <source>
        <dbReference type="SAM" id="Phobius"/>
    </source>
</evidence>
<proteinExistence type="predicted"/>
<keyword evidence="1" id="KW-1133">Transmembrane helix</keyword>
<protein>
    <submittedName>
        <fullName evidence="2">Uncharacterized protein</fullName>
    </submittedName>
</protein>
<feature type="transmembrane region" description="Helical" evidence="1">
    <location>
        <begin position="26"/>
        <end position="45"/>
    </location>
</feature>
<dbReference type="AlphaFoldDB" id="A0A9W9A075"/>
<evidence type="ECO:0000313" key="3">
    <source>
        <dbReference type="Proteomes" id="UP001150266"/>
    </source>
</evidence>
<sequence>MISLLLAVIHLFLCHPMLCPYLAPHIRTWLTLLQILHYIVFFHVLSHIH</sequence>